<accession>A0A2N7VIB9</accession>
<dbReference type="Proteomes" id="UP000235616">
    <property type="component" value="Unassembled WGS sequence"/>
</dbReference>
<feature type="region of interest" description="Disordered" evidence="1">
    <location>
        <begin position="1"/>
        <end position="38"/>
    </location>
</feature>
<name>A0A2N7VIB9_9BURK</name>
<dbReference type="RefSeq" id="WP_102647636.1">
    <property type="nucleotide sequence ID" value="NZ_PNYA01000022.1"/>
</dbReference>
<gene>
    <name evidence="2" type="ORF">C0Z18_22425</name>
</gene>
<evidence type="ECO:0000313" key="2">
    <source>
        <dbReference type="EMBL" id="PMS16895.1"/>
    </source>
</evidence>
<dbReference type="EMBL" id="PNYA01000022">
    <property type="protein sequence ID" value="PMS16895.1"/>
    <property type="molecule type" value="Genomic_DNA"/>
</dbReference>
<comment type="caution">
    <text evidence="2">The sequence shown here is derived from an EMBL/GenBank/DDBJ whole genome shotgun (WGS) entry which is preliminary data.</text>
</comment>
<proteinExistence type="predicted"/>
<reference evidence="2 3" key="1">
    <citation type="submission" date="2018-01" db="EMBL/GenBank/DDBJ databases">
        <title>Whole genome analyses suggest that Burkholderia sensu lato contains two further novel genera in the rhizoxinica-symbiotica group Mycetohabitans gen. nov., and Trinickia gen. nov.: implications for the evolution of diazotrophy and nodulation in the Burkholderiaceae.</title>
        <authorList>
            <person name="Estrada-de los Santos P."/>
            <person name="Palmer M."/>
            <person name="Chavez-Ramirez B."/>
            <person name="Beukes C."/>
            <person name="Steenkamp E.T."/>
            <person name="Hirsch A.M."/>
            <person name="Manyaka P."/>
            <person name="Maluk M."/>
            <person name="Lafos M."/>
            <person name="Crook M."/>
            <person name="Gross E."/>
            <person name="Simon M.F."/>
            <person name="Bueno dos Reis Junior F."/>
            <person name="Poole P.S."/>
            <person name="Venter S.N."/>
            <person name="James E.K."/>
        </authorList>
    </citation>
    <scope>NUCLEOTIDE SEQUENCE [LARGE SCALE GENOMIC DNA]</scope>
    <source>
        <strain evidence="2 3">GIMN1.004</strain>
    </source>
</reference>
<sequence length="184" mass="20924">MIGTKKAEGTESPQPPHSEIKPEPPQQPPHAYGTYQSHGAWNDEEIQEWADIEKKMPKMADFDDLKRVLQSVKDLTEGKAEKVQGQAILHIVKNDLTDHLDGMTPAQLEAMLHEIKVFPQKHINLFVYKLQGHFLKKYKDSGRASFAEMQNFMEKAMAILGPRAMGAFNPDRNQAFELAWQLSN</sequence>
<evidence type="ECO:0000256" key="1">
    <source>
        <dbReference type="SAM" id="MobiDB-lite"/>
    </source>
</evidence>
<protein>
    <submittedName>
        <fullName evidence="2">Uncharacterized protein</fullName>
    </submittedName>
</protein>
<dbReference type="AlphaFoldDB" id="A0A2N7VIB9"/>
<evidence type="ECO:0000313" key="3">
    <source>
        <dbReference type="Proteomes" id="UP000235616"/>
    </source>
</evidence>
<organism evidence="2 3">
    <name type="scientific">Trinickia dabaoshanensis</name>
    <dbReference type="NCBI Taxonomy" id="564714"/>
    <lineage>
        <taxon>Bacteria</taxon>
        <taxon>Pseudomonadati</taxon>
        <taxon>Pseudomonadota</taxon>
        <taxon>Betaproteobacteria</taxon>
        <taxon>Burkholderiales</taxon>
        <taxon>Burkholderiaceae</taxon>
        <taxon>Trinickia</taxon>
    </lineage>
</organism>
<keyword evidence="3" id="KW-1185">Reference proteome</keyword>